<name>H8I9S2_METCZ</name>
<keyword evidence="2" id="KW-1185">Reference proteome</keyword>
<dbReference type="KEGG" id="mez:Mtc_1779"/>
<dbReference type="GeneID" id="11971925"/>
<sequence>MPKEAKDIKQMFLQKKPCQILLAAYRLKRPYVSALMKEADTTFAHTANILSDMESYGLIEFSMEGRAKYVRLTASGRELARSLNSVDELLGGKRVFRKIYALEKSIDRLEENLRSPIHDERSEKARRKQLEAILERAGTLEAEALHYNNDTLNVAMARVKERLDYLKTKIQRHKTTPQDTLEKGADN</sequence>
<dbReference type="eggNOG" id="arCOG01059">
    <property type="taxonomic scope" value="Archaea"/>
</dbReference>
<organism evidence="1 2">
    <name type="scientific">Methanocella conradii (strain DSM 24694 / JCM 17849 / CGMCC 1.5162 / HZ254)</name>
    <dbReference type="NCBI Taxonomy" id="1041930"/>
    <lineage>
        <taxon>Archaea</taxon>
        <taxon>Methanobacteriati</taxon>
        <taxon>Methanobacteriota</taxon>
        <taxon>Stenosarchaea group</taxon>
        <taxon>Methanomicrobia</taxon>
        <taxon>Methanocellales</taxon>
        <taxon>Methanocellaceae</taxon>
        <taxon>Methanocella</taxon>
    </lineage>
</organism>
<accession>H8I9S2</accession>
<gene>
    <name evidence="1" type="ordered locus">Mtc_1779</name>
</gene>
<dbReference type="InterPro" id="IPR036390">
    <property type="entry name" value="WH_DNA-bd_sf"/>
</dbReference>
<dbReference type="EMBL" id="CP003243">
    <property type="protein sequence ID" value="AFD00523.1"/>
    <property type="molecule type" value="Genomic_DNA"/>
</dbReference>
<evidence type="ECO:0000313" key="2">
    <source>
        <dbReference type="Proteomes" id="UP000005233"/>
    </source>
</evidence>
<dbReference type="InterPro" id="IPR036388">
    <property type="entry name" value="WH-like_DNA-bd_sf"/>
</dbReference>
<dbReference type="STRING" id="1041930.Mtc_1779"/>
<dbReference type="Gene3D" id="1.10.10.10">
    <property type="entry name" value="Winged helix-like DNA-binding domain superfamily/Winged helix DNA-binding domain"/>
    <property type="match status" value="1"/>
</dbReference>
<proteinExistence type="predicted"/>
<dbReference type="OrthoDB" id="147738at2157"/>
<reference evidence="1 2" key="1">
    <citation type="journal article" date="2012" name="J. Bacteriol.">
        <title>Complete genome sequence of a thermophilic methanogen, Methanocella conradii HZ254, isolated from Chinese rice field soil.</title>
        <authorList>
            <person name="Lu Z."/>
            <person name="Lu Y."/>
        </authorList>
    </citation>
    <scope>NUCLEOTIDE SEQUENCE [LARGE SCALE GENOMIC DNA]</scope>
    <source>
        <strain evidence="2">DSM 24694 / JCM 17849 / CGMCC 1.5162 / HZ254</strain>
    </source>
</reference>
<dbReference type="AlphaFoldDB" id="H8I9S2"/>
<dbReference type="Proteomes" id="UP000005233">
    <property type="component" value="Chromosome"/>
</dbReference>
<protein>
    <submittedName>
        <fullName evidence="1">Uncharacterized protein</fullName>
    </submittedName>
</protein>
<dbReference type="HOGENOM" id="CLU_1444669_0_0_2"/>
<dbReference type="SUPFAM" id="SSF46785">
    <property type="entry name" value="Winged helix' DNA-binding domain"/>
    <property type="match status" value="1"/>
</dbReference>
<evidence type="ECO:0000313" key="1">
    <source>
        <dbReference type="EMBL" id="AFD00523.1"/>
    </source>
</evidence>
<dbReference type="RefSeq" id="WP_014406354.1">
    <property type="nucleotide sequence ID" value="NC_017034.1"/>
</dbReference>